<keyword evidence="4 6" id="KW-0807">Transducer</keyword>
<keyword evidence="8" id="KW-0812">Transmembrane</keyword>
<dbReference type="PANTHER" id="PTHR32089">
    <property type="entry name" value="METHYL-ACCEPTING CHEMOTAXIS PROTEIN MCPB"/>
    <property type="match status" value="1"/>
</dbReference>
<dbReference type="CDD" id="cd06225">
    <property type="entry name" value="HAMP"/>
    <property type="match status" value="1"/>
</dbReference>
<dbReference type="PROSITE" id="PS50885">
    <property type="entry name" value="HAMP"/>
    <property type="match status" value="1"/>
</dbReference>
<dbReference type="EMBL" id="FUYJ01000001">
    <property type="protein sequence ID" value="SKA92456.1"/>
    <property type="molecule type" value="Genomic_DNA"/>
</dbReference>
<evidence type="ECO:0000256" key="2">
    <source>
        <dbReference type="ARBA" id="ARBA00022475"/>
    </source>
</evidence>
<evidence type="ECO:0000313" key="12">
    <source>
        <dbReference type="Proteomes" id="UP000190042"/>
    </source>
</evidence>
<comment type="subcellular location">
    <subcellularLocation>
        <location evidence="1">Cell membrane</location>
    </subcellularLocation>
</comment>
<evidence type="ECO:0000259" key="9">
    <source>
        <dbReference type="PROSITE" id="PS50111"/>
    </source>
</evidence>
<proteinExistence type="inferred from homology"/>
<gene>
    <name evidence="11" type="ORF">SAMN04244570_1308</name>
</gene>
<dbReference type="Proteomes" id="UP000190042">
    <property type="component" value="Unassembled WGS sequence"/>
</dbReference>
<keyword evidence="8" id="KW-1133">Transmembrane helix</keyword>
<dbReference type="InterPro" id="IPR004089">
    <property type="entry name" value="MCPsignal_dom"/>
</dbReference>
<dbReference type="InterPro" id="IPR024478">
    <property type="entry name" value="HlyB_4HB_MCP"/>
</dbReference>
<evidence type="ECO:0000256" key="8">
    <source>
        <dbReference type="SAM" id="Phobius"/>
    </source>
</evidence>
<feature type="transmembrane region" description="Helical" evidence="8">
    <location>
        <begin position="184"/>
        <end position="204"/>
    </location>
</feature>
<sequence length="564" mass="61341">MSIGKKLYTGFGAILVVILLSSAWNHYELNEIESSYDEMMQGSVALTMQAQAVKTELALSGSYIRSFILRGKSEDVEKFIEYEEKARQGIGILQNMVESGNSQETKDFINGIKVMSEDFSEAASRVIDLKKAGQTSQAGIVLEETMRPLDTQIRESMDGMIAVQYENLETQMSEVEQAANSAKWGLIFAGIIALILALVISIYITRIITRPLRRVTAESAIIASGDLTREDVELNSKDELRELADSFNQMKHNLRKVIGDVHDNALHLTASAEELSASTNEVADSSEDISKAVESISNGAQGSAVSARESSKTMEETATGVQRIAESTVSLHDRAENAMKLGMESERTMQFAKEQMALIHTSSSETNEMIKRLSQQSAEIEKFTNVITNITEQTNLLALNAAIEAARAGEHGKGFAVVADEVRKLAEESKASASQIASLTSAIQHDTRNVEVSVQDSLSNATQGVEVIEDAAHSFMTIVEAVQKMNDEIEEISVATEEISASAEEVSASVTDIASLAEVASEQTGQTSAAMEEQMATVQEINAVANDLSNKAIDLQEMIQQFKI</sequence>
<evidence type="ECO:0000256" key="7">
    <source>
        <dbReference type="SAM" id="Coils"/>
    </source>
</evidence>
<dbReference type="SMART" id="SM00304">
    <property type="entry name" value="HAMP"/>
    <property type="match status" value="1"/>
</dbReference>
<organism evidence="11 12">
    <name type="scientific">Sporosarcina newyorkensis</name>
    <dbReference type="NCBI Taxonomy" id="759851"/>
    <lineage>
        <taxon>Bacteria</taxon>
        <taxon>Bacillati</taxon>
        <taxon>Bacillota</taxon>
        <taxon>Bacilli</taxon>
        <taxon>Bacillales</taxon>
        <taxon>Caryophanaceae</taxon>
        <taxon>Sporosarcina</taxon>
    </lineage>
</organism>
<dbReference type="CDD" id="cd11386">
    <property type="entry name" value="MCP_signal"/>
    <property type="match status" value="1"/>
</dbReference>
<dbReference type="GO" id="GO:0005886">
    <property type="term" value="C:plasma membrane"/>
    <property type="evidence" value="ECO:0007669"/>
    <property type="project" value="UniProtKB-SubCell"/>
</dbReference>
<dbReference type="Gene3D" id="1.10.287.950">
    <property type="entry name" value="Methyl-accepting chemotaxis protein"/>
    <property type="match status" value="1"/>
</dbReference>
<dbReference type="InterPro" id="IPR003660">
    <property type="entry name" value="HAMP_dom"/>
</dbReference>
<dbReference type="Pfam" id="PF00015">
    <property type="entry name" value="MCPsignal"/>
    <property type="match status" value="1"/>
</dbReference>
<evidence type="ECO:0000256" key="3">
    <source>
        <dbReference type="ARBA" id="ARBA00023136"/>
    </source>
</evidence>
<keyword evidence="7" id="KW-0175">Coiled coil</keyword>
<dbReference type="Gene3D" id="6.10.340.10">
    <property type="match status" value="1"/>
</dbReference>
<evidence type="ECO:0000256" key="5">
    <source>
        <dbReference type="ARBA" id="ARBA00029447"/>
    </source>
</evidence>
<dbReference type="PANTHER" id="PTHR32089:SF112">
    <property type="entry name" value="LYSOZYME-LIKE PROTEIN-RELATED"/>
    <property type="match status" value="1"/>
</dbReference>
<dbReference type="GO" id="GO:0007165">
    <property type="term" value="P:signal transduction"/>
    <property type="evidence" value="ECO:0007669"/>
    <property type="project" value="UniProtKB-KW"/>
</dbReference>
<dbReference type="PROSITE" id="PS50111">
    <property type="entry name" value="CHEMOTAXIS_TRANSDUC_2"/>
    <property type="match status" value="1"/>
</dbReference>
<dbReference type="RefSeq" id="WP_078816961.1">
    <property type="nucleotide sequence ID" value="NZ_FUYJ01000001.1"/>
</dbReference>
<dbReference type="SUPFAM" id="SSF58104">
    <property type="entry name" value="Methyl-accepting chemotaxis protein (MCP) signaling domain"/>
    <property type="match status" value="1"/>
</dbReference>
<name>A0A1T4XSA0_9BACL</name>
<reference evidence="12" key="1">
    <citation type="submission" date="2017-02" db="EMBL/GenBank/DDBJ databases">
        <authorList>
            <person name="Varghese N."/>
            <person name="Submissions S."/>
        </authorList>
    </citation>
    <scope>NUCLEOTIDE SEQUENCE [LARGE SCALE GENOMIC DNA]</scope>
    <source>
        <strain evidence="12">DSM 23966</strain>
    </source>
</reference>
<dbReference type="Pfam" id="PF12729">
    <property type="entry name" value="4HB_MCP_1"/>
    <property type="match status" value="1"/>
</dbReference>
<protein>
    <submittedName>
        <fullName evidence="11">Methyl-accepting chemotaxis protein</fullName>
    </submittedName>
</protein>
<evidence type="ECO:0000256" key="6">
    <source>
        <dbReference type="PROSITE-ProRule" id="PRU00284"/>
    </source>
</evidence>
<evidence type="ECO:0000256" key="4">
    <source>
        <dbReference type="ARBA" id="ARBA00023224"/>
    </source>
</evidence>
<feature type="coiled-coil region" evidence="7">
    <location>
        <begin position="531"/>
        <end position="558"/>
    </location>
</feature>
<comment type="similarity">
    <text evidence="5">Belongs to the methyl-accepting chemotaxis (MCP) protein family.</text>
</comment>
<evidence type="ECO:0000256" key="1">
    <source>
        <dbReference type="ARBA" id="ARBA00004236"/>
    </source>
</evidence>
<feature type="domain" description="HAMP" evidence="10">
    <location>
        <begin position="206"/>
        <end position="259"/>
    </location>
</feature>
<keyword evidence="3 8" id="KW-0472">Membrane</keyword>
<dbReference type="SMART" id="SM00283">
    <property type="entry name" value="MA"/>
    <property type="match status" value="1"/>
</dbReference>
<feature type="domain" description="Methyl-accepting transducer" evidence="9">
    <location>
        <begin position="278"/>
        <end position="514"/>
    </location>
</feature>
<accession>A0A1T4XSA0</accession>
<evidence type="ECO:0000313" key="11">
    <source>
        <dbReference type="EMBL" id="SKA92456.1"/>
    </source>
</evidence>
<keyword evidence="12" id="KW-1185">Reference proteome</keyword>
<dbReference type="AlphaFoldDB" id="A0A1T4XSA0"/>
<dbReference type="Pfam" id="PF00672">
    <property type="entry name" value="HAMP"/>
    <property type="match status" value="1"/>
</dbReference>
<evidence type="ECO:0000259" key="10">
    <source>
        <dbReference type="PROSITE" id="PS50885"/>
    </source>
</evidence>
<keyword evidence="2" id="KW-1003">Cell membrane</keyword>